<evidence type="ECO:0000313" key="7">
    <source>
        <dbReference type="Proteomes" id="UP000187283"/>
    </source>
</evidence>
<dbReference type="InterPro" id="IPR005031">
    <property type="entry name" value="COQ10_START"/>
</dbReference>
<name>A0A1R1X905_9FUNG</name>
<evidence type="ECO:0000259" key="5">
    <source>
        <dbReference type="Pfam" id="PF03364"/>
    </source>
</evidence>
<reference evidence="6 7" key="1">
    <citation type="submission" date="2017-01" db="EMBL/GenBank/DDBJ databases">
        <authorList>
            <person name="Mah S.A."/>
            <person name="Swanson W.J."/>
            <person name="Moy G.W."/>
            <person name="Vacquier V.D."/>
        </authorList>
    </citation>
    <scope>NUCLEOTIDE SEQUENCE [LARGE SCALE GENOMIC DNA]</scope>
    <source>
        <strain evidence="6 7">GSMNP</strain>
    </source>
</reference>
<dbReference type="Proteomes" id="UP000187283">
    <property type="component" value="Unassembled WGS sequence"/>
</dbReference>
<dbReference type="PANTHER" id="PTHR12901">
    <property type="entry name" value="SPERM PROTEIN HOMOLOG"/>
    <property type="match status" value="1"/>
</dbReference>
<evidence type="ECO:0000313" key="6">
    <source>
        <dbReference type="EMBL" id="OMJ11106.1"/>
    </source>
</evidence>
<comment type="similarity">
    <text evidence="1">Belongs to the COQ10 family.</text>
</comment>
<evidence type="ECO:0000256" key="1">
    <source>
        <dbReference type="ARBA" id="ARBA00006885"/>
    </source>
</evidence>
<feature type="region of interest" description="Disordered" evidence="4">
    <location>
        <begin position="128"/>
        <end position="167"/>
    </location>
</feature>
<feature type="compositionally biased region" description="Polar residues" evidence="4">
    <location>
        <begin position="147"/>
        <end position="167"/>
    </location>
</feature>
<dbReference type="AlphaFoldDB" id="A0A1R1X905"/>
<sequence length="271" mass="29429">MGNNKKTYTETLELGYSQVELFNVVSNVDEYKNFIPFCVDSKVFAETKKVHFENLGELDLASGKGDEIEEFVAELAVGFKGLNERYNSVVRCVGNKKVTAVSNNTKIFKQLTTVWTFTPVVNSNLVDSGNGKVQASEDARGADGLNDNGSKSAVSGEQGVNSTVNAGSDPSVVLSEGGGDASNAANISFLPVNPVIERKKAKAGSSGIVTSNTNDSIETVNAHDVNMTQVKFEIEFEFNNFLYSYFSNLFFDQVCKQMVSAFIGRCKHLYG</sequence>
<organism evidence="6 7">
    <name type="scientific">Smittium culicis</name>
    <dbReference type="NCBI Taxonomy" id="133412"/>
    <lineage>
        <taxon>Eukaryota</taxon>
        <taxon>Fungi</taxon>
        <taxon>Fungi incertae sedis</taxon>
        <taxon>Zoopagomycota</taxon>
        <taxon>Kickxellomycotina</taxon>
        <taxon>Harpellomycetes</taxon>
        <taxon>Harpellales</taxon>
        <taxon>Legeriomycetaceae</taxon>
        <taxon>Smittium</taxon>
    </lineage>
</organism>
<protein>
    <submittedName>
        <fullName evidence="6">Coenzyme Q-binding protein COQ10-like protein</fullName>
    </submittedName>
</protein>
<dbReference type="GO" id="GO:0005739">
    <property type="term" value="C:mitochondrion"/>
    <property type="evidence" value="ECO:0007669"/>
    <property type="project" value="TreeGrafter"/>
</dbReference>
<comment type="function">
    <text evidence="3">Required for the function of coenzyme Q in the respiratory chain. May serve as a chaperone or may be involved in the transport of Q6 from its site of synthesis to the catalytic sites of the respiratory complexes.</text>
</comment>
<comment type="subunit">
    <text evidence="2">Interacts with coenzyme Q.</text>
</comment>
<dbReference type="InterPro" id="IPR044996">
    <property type="entry name" value="COQ10-like"/>
</dbReference>
<keyword evidence="7" id="KW-1185">Reference proteome</keyword>
<dbReference type="SUPFAM" id="SSF55961">
    <property type="entry name" value="Bet v1-like"/>
    <property type="match status" value="1"/>
</dbReference>
<dbReference type="OrthoDB" id="292693at2759"/>
<dbReference type="InterPro" id="IPR023393">
    <property type="entry name" value="START-like_dom_sf"/>
</dbReference>
<comment type="caution">
    <text evidence="6">The sequence shown here is derived from an EMBL/GenBank/DDBJ whole genome shotgun (WGS) entry which is preliminary data.</text>
</comment>
<dbReference type="STRING" id="133412.A0A1R1X905"/>
<dbReference type="GO" id="GO:0045333">
    <property type="term" value="P:cellular respiration"/>
    <property type="evidence" value="ECO:0007669"/>
    <property type="project" value="InterPro"/>
</dbReference>
<dbReference type="EMBL" id="LSSN01004691">
    <property type="protein sequence ID" value="OMJ11106.1"/>
    <property type="molecule type" value="Genomic_DNA"/>
</dbReference>
<accession>A0A1R1X905</accession>
<dbReference type="Gene3D" id="3.30.530.20">
    <property type="match status" value="2"/>
</dbReference>
<gene>
    <name evidence="6" type="ORF">AYI70_g9917</name>
</gene>
<dbReference type="CDD" id="cd07813">
    <property type="entry name" value="COQ10p_like"/>
    <property type="match status" value="1"/>
</dbReference>
<evidence type="ECO:0000256" key="2">
    <source>
        <dbReference type="ARBA" id="ARBA00011814"/>
    </source>
</evidence>
<evidence type="ECO:0000256" key="4">
    <source>
        <dbReference type="SAM" id="MobiDB-lite"/>
    </source>
</evidence>
<dbReference type="Pfam" id="PF03364">
    <property type="entry name" value="Polyketide_cyc"/>
    <property type="match status" value="1"/>
</dbReference>
<feature type="domain" description="Coenzyme Q-binding protein COQ10 START" evidence="5">
    <location>
        <begin position="16"/>
        <end position="122"/>
    </location>
</feature>
<dbReference type="GO" id="GO:0048039">
    <property type="term" value="F:ubiquinone binding"/>
    <property type="evidence" value="ECO:0007669"/>
    <property type="project" value="InterPro"/>
</dbReference>
<dbReference type="PANTHER" id="PTHR12901:SF10">
    <property type="entry name" value="COENZYME Q-BINDING PROTEIN COQ10, MITOCHONDRIAL"/>
    <property type="match status" value="1"/>
</dbReference>
<proteinExistence type="inferred from homology"/>
<evidence type="ECO:0000256" key="3">
    <source>
        <dbReference type="ARBA" id="ARBA00024947"/>
    </source>
</evidence>